<dbReference type="EMBL" id="AFZZ01000037">
    <property type="protein sequence ID" value="EHJ41917.1"/>
    <property type="molecule type" value="Genomic_DNA"/>
</dbReference>
<evidence type="ECO:0000313" key="3">
    <source>
        <dbReference type="Proteomes" id="UP000004407"/>
    </source>
</evidence>
<proteinExistence type="predicted"/>
<evidence type="ECO:0000256" key="1">
    <source>
        <dbReference type="SAM" id="Phobius"/>
    </source>
</evidence>
<comment type="caution">
    <text evidence="2">The sequence shown here is derived from an EMBL/GenBank/DDBJ whole genome shotgun (WGS) entry which is preliminary data.</text>
</comment>
<organism evidence="2 3">
    <name type="scientific">Leyella stercorea DSM 18206</name>
    <dbReference type="NCBI Taxonomy" id="1002367"/>
    <lineage>
        <taxon>Bacteria</taxon>
        <taxon>Pseudomonadati</taxon>
        <taxon>Bacteroidota</taxon>
        <taxon>Bacteroidia</taxon>
        <taxon>Bacteroidales</taxon>
        <taxon>Prevotellaceae</taxon>
        <taxon>Leyella</taxon>
    </lineage>
</organism>
<protein>
    <submittedName>
        <fullName evidence="2">Uncharacterized protein</fullName>
    </submittedName>
</protein>
<keyword evidence="1" id="KW-0472">Membrane</keyword>
<dbReference type="Proteomes" id="UP000004407">
    <property type="component" value="Unassembled WGS sequence"/>
</dbReference>
<sequence length="111" mass="13405">MKVWGDMFLRITTPPPPEPPSLRAWLKFKWQQVKTHLHNRKALAYTFIYFCTLAIFVCIHLYQSAVMDLDRTNRIFYHNVIRNEQRAKDYHALDSLIHSNSFFKTYRTLDR</sequence>
<name>G6AUI9_9BACT</name>
<reference evidence="2 3" key="1">
    <citation type="submission" date="2011-08" db="EMBL/GenBank/DDBJ databases">
        <authorList>
            <person name="Weinstock G."/>
            <person name="Sodergren E."/>
            <person name="Clifton S."/>
            <person name="Fulton L."/>
            <person name="Fulton B."/>
            <person name="Courtney L."/>
            <person name="Fronick C."/>
            <person name="Harrison M."/>
            <person name="Strong C."/>
            <person name="Farmer C."/>
            <person name="Delahaunty K."/>
            <person name="Markovic C."/>
            <person name="Hall O."/>
            <person name="Minx P."/>
            <person name="Tomlinson C."/>
            <person name="Mitreva M."/>
            <person name="Hou S."/>
            <person name="Chen J."/>
            <person name="Wollam A."/>
            <person name="Pepin K.H."/>
            <person name="Johnson M."/>
            <person name="Bhonagiri V."/>
            <person name="Zhang X."/>
            <person name="Suruliraj S."/>
            <person name="Warren W."/>
            <person name="Chinwalla A."/>
            <person name="Mardis E.R."/>
            <person name="Wilson R.K."/>
        </authorList>
    </citation>
    <scope>NUCLEOTIDE SEQUENCE [LARGE SCALE GENOMIC DNA]</scope>
    <source>
        <strain evidence="2 3">DSM 18206</strain>
    </source>
</reference>
<keyword evidence="1" id="KW-0812">Transmembrane</keyword>
<accession>G6AUI9</accession>
<dbReference type="AlphaFoldDB" id="G6AUI9"/>
<evidence type="ECO:0000313" key="2">
    <source>
        <dbReference type="EMBL" id="EHJ41917.1"/>
    </source>
</evidence>
<dbReference type="HOGENOM" id="CLU_2156075_0_0_10"/>
<feature type="transmembrane region" description="Helical" evidence="1">
    <location>
        <begin position="42"/>
        <end position="62"/>
    </location>
</feature>
<keyword evidence="1" id="KW-1133">Transmembrane helix</keyword>
<gene>
    <name evidence="2" type="ORF">HMPREF0673_00274</name>
</gene>